<feature type="compositionally biased region" description="Basic and acidic residues" evidence="1">
    <location>
        <begin position="1"/>
        <end position="14"/>
    </location>
</feature>
<feature type="domain" description="DDB1- and CUL4-associated factor 15 WD40 repeat-containing" evidence="2">
    <location>
        <begin position="37"/>
        <end position="238"/>
    </location>
</feature>
<feature type="region of interest" description="Disordered" evidence="1">
    <location>
        <begin position="1"/>
        <end position="21"/>
    </location>
</feature>
<feature type="compositionally biased region" description="Low complexity" evidence="1">
    <location>
        <begin position="258"/>
        <end position="267"/>
    </location>
</feature>
<reference evidence="3" key="1">
    <citation type="submission" date="2025-08" db="UniProtKB">
        <authorList>
            <consortium name="Ensembl"/>
        </authorList>
    </citation>
    <scope>IDENTIFICATION</scope>
</reference>
<feature type="region of interest" description="Disordered" evidence="1">
    <location>
        <begin position="258"/>
        <end position="361"/>
    </location>
</feature>
<feature type="compositionally biased region" description="Polar residues" evidence="1">
    <location>
        <begin position="315"/>
        <end position="335"/>
    </location>
</feature>
<dbReference type="Ensembl" id="ENSDLAT00005030342.2">
    <property type="protein sequence ID" value="ENSDLAP00005028446.2"/>
    <property type="gene ID" value="ENSDLAG00005012653.2"/>
</dbReference>
<keyword evidence="4" id="KW-1185">Reference proteome</keyword>
<dbReference type="AlphaFoldDB" id="A0A8C4GRN8"/>
<proteinExistence type="predicted"/>
<dbReference type="CDD" id="cd20913">
    <property type="entry name" value="DCAF15-CTD"/>
    <property type="match status" value="1"/>
</dbReference>
<evidence type="ECO:0000313" key="4">
    <source>
        <dbReference type="Proteomes" id="UP000694389"/>
    </source>
</evidence>
<feature type="compositionally biased region" description="Basic and acidic residues" evidence="1">
    <location>
        <begin position="290"/>
        <end position="300"/>
    </location>
</feature>
<evidence type="ECO:0000313" key="3">
    <source>
        <dbReference type="Ensembl" id="ENSDLAP00005028446.2"/>
    </source>
</evidence>
<dbReference type="PANTHER" id="PTHR28541:SF1">
    <property type="entry name" value="DDB1- AND CUL4-ASSOCIATED FACTOR 15"/>
    <property type="match status" value="1"/>
</dbReference>
<dbReference type="InterPro" id="IPR032734">
    <property type="entry name" value="DCAF15_WD40"/>
</dbReference>
<dbReference type="GO" id="GO:0080008">
    <property type="term" value="C:Cul4-RING E3 ubiquitin ligase complex"/>
    <property type="evidence" value="ECO:0007669"/>
    <property type="project" value="TreeGrafter"/>
</dbReference>
<dbReference type="CDD" id="cd20917">
    <property type="entry name" value="DCAF15-NTD"/>
    <property type="match status" value="1"/>
</dbReference>
<protein>
    <submittedName>
        <fullName evidence="3">DDB1 and CUL4 associated factor 15</fullName>
    </submittedName>
</protein>
<dbReference type="PANTHER" id="PTHR28541">
    <property type="entry name" value="DDB1- AND CUL4-ASSOCIATED FACTOR 15"/>
    <property type="match status" value="1"/>
</dbReference>
<reference evidence="3" key="2">
    <citation type="submission" date="2025-09" db="UniProtKB">
        <authorList>
            <consortium name="Ensembl"/>
        </authorList>
    </citation>
    <scope>IDENTIFICATION</scope>
</reference>
<evidence type="ECO:0000256" key="1">
    <source>
        <dbReference type="SAM" id="MobiDB-lite"/>
    </source>
</evidence>
<accession>A0A8C4GRN8</accession>
<feature type="compositionally biased region" description="Pro residues" evidence="1">
    <location>
        <begin position="268"/>
        <end position="280"/>
    </location>
</feature>
<dbReference type="InterPro" id="IPR047319">
    <property type="entry name" value="DCAF15_C"/>
</dbReference>
<dbReference type="Proteomes" id="UP000694389">
    <property type="component" value="Unassembled WGS sequence"/>
</dbReference>
<organism evidence="3 4">
    <name type="scientific">Dicentrarchus labrax</name>
    <name type="common">European seabass</name>
    <name type="synonym">Morone labrax</name>
    <dbReference type="NCBI Taxonomy" id="13489"/>
    <lineage>
        <taxon>Eukaryota</taxon>
        <taxon>Metazoa</taxon>
        <taxon>Chordata</taxon>
        <taxon>Craniata</taxon>
        <taxon>Vertebrata</taxon>
        <taxon>Euteleostomi</taxon>
        <taxon>Actinopterygii</taxon>
        <taxon>Neopterygii</taxon>
        <taxon>Teleostei</taxon>
        <taxon>Neoteleostei</taxon>
        <taxon>Acanthomorphata</taxon>
        <taxon>Eupercaria</taxon>
        <taxon>Moronidae</taxon>
        <taxon>Dicentrarchus</taxon>
    </lineage>
</organism>
<dbReference type="GeneTree" id="ENSGT00390000011987"/>
<evidence type="ECO:0000259" key="2">
    <source>
        <dbReference type="Pfam" id="PF14939"/>
    </source>
</evidence>
<dbReference type="Pfam" id="PF14939">
    <property type="entry name" value="DCAF15_WD40"/>
    <property type="match status" value="1"/>
</dbReference>
<dbReference type="GO" id="GO:0016567">
    <property type="term" value="P:protein ubiquitination"/>
    <property type="evidence" value="ECO:0007669"/>
    <property type="project" value="InterPro"/>
</dbReference>
<sequence length="570" mass="63317">MAPSSKSEKDESKQKAQRKHRDHVVKLLMRGKLSGQFSQRLFRKLPPRVCVPLKNIVSEEFLRAGHIFLGFTKCGRYVLSYTSDCGEDDDFSFYTYHLYWWEFNLHSRLKQVHHVRLFAGEEIYSDLYLTVCEWPNDHSKIVIFGFNTRSSSSVLMNLMMSDENNRDIYITIASMPPPKPCSHCCPVPSCLEHGYVLNSRYQVVYPFPTFQPAFQLKKDQVILLNTSYSLVACGISLCPGDTLTQNSRIGILTKIISSSSSGFGSPESRPPPSRPAPIPSSPSQSQAAVRAREFAADLFRRAQGAGGGGGERRTSLPQASTSGGSHSLPQCSEQVMSPASSSSSPSSPPTPSSSQEAGPGEPGYVNYSRLHYCLQQPGEAEQNTGGYEDDKVQLPFTVTDLKGRNLQLVTGPHDGQVCVVCVEQLTLDFEYLINEVIRSDAAWAPQFCSFSDYDVVILEVCPETNTVMINIGLLLLAFSNSDEEHCRPNTYHSNLQVSWDLNTGVCCTVGVGDLTEVKGQTSGSVWSSYRKSCVNTVMKWLVPESSTRYINRMTNEALHKGELYTHLHTH</sequence>
<name>A0A8C4GRN8_DICLA</name>
<dbReference type="InterPro" id="IPR038914">
    <property type="entry name" value="DCAF15"/>
</dbReference>